<dbReference type="GO" id="GO:0008023">
    <property type="term" value="C:transcription elongation factor complex"/>
    <property type="evidence" value="ECO:0007669"/>
    <property type="project" value="TreeGrafter"/>
</dbReference>
<dbReference type="PANTHER" id="PTHR47827">
    <property type="entry name" value="AHD DOMAIN-CONTAINING PROTEIN"/>
    <property type="match status" value="1"/>
</dbReference>
<feature type="non-terminal residue" evidence="4">
    <location>
        <position position="1"/>
    </location>
</feature>
<dbReference type="Proteomes" id="UP000676336">
    <property type="component" value="Unassembled WGS sequence"/>
</dbReference>
<feature type="domain" description="YEATS" evidence="3">
    <location>
        <begin position="1"/>
        <end position="84"/>
    </location>
</feature>
<keyword evidence="1 2" id="KW-0539">Nucleus</keyword>
<reference evidence="4" key="1">
    <citation type="submission" date="2021-02" db="EMBL/GenBank/DDBJ databases">
        <authorList>
            <person name="Nowell W R."/>
        </authorList>
    </citation>
    <scope>NUCLEOTIDE SEQUENCE</scope>
</reference>
<comment type="caution">
    <text evidence="4">The sequence shown here is derived from an EMBL/GenBank/DDBJ whole genome shotgun (WGS) entry which is preliminary data.</text>
</comment>
<dbReference type="PROSITE" id="PS51037">
    <property type="entry name" value="YEATS"/>
    <property type="match status" value="1"/>
</dbReference>
<gene>
    <name evidence="4" type="ORF">SMN809_LOCUS57193</name>
</gene>
<dbReference type="InterPro" id="IPR038704">
    <property type="entry name" value="YEAST_sf"/>
</dbReference>
<evidence type="ECO:0000313" key="5">
    <source>
        <dbReference type="Proteomes" id="UP000676336"/>
    </source>
</evidence>
<organism evidence="4 5">
    <name type="scientific">Rotaria magnacalcarata</name>
    <dbReference type="NCBI Taxonomy" id="392030"/>
    <lineage>
        <taxon>Eukaryota</taxon>
        <taxon>Metazoa</taxon>
        <taxon>Spiralia</taxon>
        <taxon>Gnathifera</taxon>
        <taxon>Rotifera</taxon>
        <taxon>Eurotatoria</taxon>
        <taxon>Bdelloidea</taxon>
        <taxon>Philodinida</taxon>
        <taxon>Philodinidae</taxon>
        <taxon>Rotaria</taxon>
    </lineage>
</organism>
<dbReference type="PANTHER" id="PTHR47827:SF3">
    <property type="entry name" value="AF-9 ANC1 HOMOLOGY DOMAIN-CONTAINING PROTEIN"/>
    <property type="match status" value="1"/>
</dbReference>
<accession>A0A8S3DWC5</accession>
<dbReference type="EMBL" id="CAJOBI010208143">
    <property type="protein sequence ID" value="CAF5010973.1"/>
    <property type="molecule type" value="Genomic_DNA"/>
</dbReference>
<comment type="subcellular location">
    <subcellularLocation>
        <location evidence="2">Nucleus</location>
    </subcellularLocation>
</comment>
<dbReference type="InterPro" id="IPR052790">
    <property type="entry name" value="YEATS_domain"/>
</dbReference>
<evidence type="ECO:0000259" key="3">
    <source>
        <dbReference type="PROSITE" id="PS51037"/>
    </source>
</evidence>
<name>A0A8S3DWC5_9BILA</name>
<evidence type="ECO:0000256" key="1">
    <source>
        <dbReference type="ARBA" id="ARBA00023242"/>
    </source>
</evidence>
<evidence type="ECO:0000313" key="4">
    <source>
        <dbReference type="EMBL" id="CAF5010973.1"/>
    </source>
</evidence>
<evidence type="ECO:0000256" key="2">
    <source>
        <dbReference type="PROSITE-ProRule" id="PRU00376"/>
    </source>
</evidence>
<proteinExistence type="predicted"/>
<dbReference type="AlphaFoldDB" id="A0A8S3DWC5"/>
<sequence>YKFSLEFKSTPFYIKETGYAGFHLPIEIFFKTRKDPKKFRIEYDLDLHTNVDGHPYRQKESYVRKYRCTFYNPDPELRQKILAAGGVSKLFFLSLTLSICSRHENYS</sequence>
<dbReference type="GO" id="GO:0003682">
    <property type="term" value="F:chromatin binding"/>
    <property type="evidence" value="ECO:0007669"/>
    <property type="project" value="TreeGrafter"/>
</dbReference>
<dbReference type="GO" id="GO:0045893">
    <property type="term" value="P:positive regulation of DNA-templated transcription"/>
    <property type="evidence" value="ECO:0007669"/>
    <property type="project" value="TreeGrafter"/>
</dbReference>
<protein>
    <recommendedName>
        <fullName evidence="3">YEATS domain-containing protein</fullName>
    </recommendedName>
</protein>
<dbReference type="InterPro" id="IPR055129">
    <property type="entry name" value="YEATS_dom"/>
</dbReference>
<dbReference type="Pfam" id="PF03366">
    <property type="entry name" value="YEATS"/>
    <property type="match status" value="1"/>
</dbReference>
<dbReference type="Gene3D" id="2.60.40.1970">
    <property type="entry name" value="YEATS domain"/>
    <property type="match status" value="1"/>
</dbReference>